<evidence type="ECO:0008006" key="5">
    <source>
        <dbReference type="Google" id="ProtNLM"/>
    </source>
</evidence>
<accession>A0ABN8VJL5</accession>
<evidence type="ECO:0000256" key="1">
    <source>
        <dbReference type="SAM" id="MobiDB-lite"/>
    </source>
</evidence>
<reference evidence="3" key="1">
    <citation type="submission" date="2022-08" db="EMBL/GenBank/DDBJ databases">
        <authorList>
            <person name="Byrne P K."/>
        </authorList>
    </citation>
    <scope>NUCLEOTIDE SEQUENCE</scope>
    <source>
        <strain evidence="3">UCD650</strain>
    </source>
</reference>
<evidence type="ECO:0000313" key="3">
    <source>
        <dbReference type="EMBL" id="CAI1570602.1"/>
    </source>
</evidence>
<organism evidence="3 4">
    <name type="scientific">Saccharomyces eubayanus</name>
    <name type="common">Yeast</name>
    <dbReference type="NCBI Taxonomy" id="1080349"/>
    <lineage>
        <taxon>Eukaryota</taxon>
        <taxon>Fungi</taxon>
        <taxon>Dikarya</taxon>
        <taxon>Ascomycota</taxon>
        <taxon>Saccharomycotina</taxon>
        <taxon>Saccharomycetes</taxon>
        <taxon>Saccharomycetales</taxon>
        <taxon>Saccharomycetaceae</taxon>
        <taxon>Saccharomyces</taxon>
    </lineage>
</organism>
<gene>
    <name evidence="3" type="primary">U6500L01070</name>
    <name evidence="3" type="ORF">SEUBUCD650_0L01070</name>
</gene>
<evidence type="ECO:0000256" key="2">
    <source>
        <dbReference type="SAM" id="SignalP"/>
    </source>
</evidence>
<keyword evidence="2" id="KW-0732">Signal</keyword>
<dbReference type="Proteomes" id="UP001152964">
    <property type="component" value="Chromosome 12"/>
</dbReference>
<proteinExistence type="predicted"/>
<feature type="region of interest" description="Disordered" evidence="1">
    <location>
        <begin position="111"/>
        <end position="136"/>
    </location>
</feature>
<feature type="chain" id="PRO_5047120460" description="YLR042C-like protein" evidence="2">
    <location>
        <begin position="25"/>
        <end position="159"/>
    </location>
</feature>
<evidence type="ECO:0000313" key="4">
    <source>
        <dbReference type="Proteomes" id="UP001152964"/>
    </source>
</evidence>
<name>A0ABN8VJL5_SACEU</name>
<protein>
    <recommendedName>
        <fullName evidence="5">YLR042C-like protein</fullName>
    </recommendedName>
</protein>
<feature type="signal peptide" evidence="2">
    <location>
        <begin position="1"/>
        <end position="24"/>
    </location>
</feature>
<sequence length="159" mass="16620">MKISQLSALAFIPIALLQLLVVQAQLLTDTNAQNLNTALGQKVQYTFLDAGSSNDQLLHLPSTTSSSSVITNSLAMANFTGSSSFPVVTSSVISSIDYQSANSTITTQLTTSPSSSANYTTSSHTTNTIGSSTSTGAAGSIKPCFYFVVLLETIAYLFS</sequence>
<dbReference type="EMBL" id="OX291502">
    <property type="protein sequence ID" value="CAI1570602.1"/>
    <property type="molecule type" value="Genomic_DNA"/>
</dbReference>
<keyword evidence="4" id="KW-1185">Reference proteome</keyword>